<evidence type="ECO:0000313" key="3">
    <source>
        <dbReference type="EMBL" id="RFS26632.1"/>
    </source>
</evidence>
<organism evidence="3 4">
    <name type="scientific">Chitinophaga silvatica</name>
    <dbReference type="NCBI Taxonomy" id="2282649"/>
    <lineage>
        <taxon>Bacteria</taxon>
        <taxon>Pseudomonadati</taxon>
        <taxon>Bacteroidota</taxon>
        <taxon>Chitinophagia</taxon>
        <taxon>Chitinophagales</taxon>
        <taxon>Chitinophagaceae</taxon>
        <taxon>Chitinophaga</taxon>
    </lineage>
</organism>
<dbReference type="GO" id="GO:0016989">
    <property type="term" value="F:sigma factor antagonist activity"/>
    <property type="evidence" value="ECO:0007669"/>
    <property type="project" value="TreeGrafter"/>
</dbReference>
<feature type="domain" description="FecR protein" evidence="1">
    <location>
        <begin position="186"/>
        <end position="281"/>
    </location>
</feature>
<dbReference type="Proteomes" id="UP000260644">
    <property type="component" value="Unassembled WGS sequence"/>
</dbReference>
<dbReference type="Gene3D" id="3.55.50.30">
    <property type="match status" value="1"/>
</dbReference>
<proteinExistence type="predicted"/>
<dbReference type="RefSeq" id="WP_116973823.1">
    <property type="nucleotide sequence ID" value="NZ_QPMM01000001.1"/>
</dbReference>
<dbReference type="InterPro" id="IPR032508">
    <property type="entry name" value="FecR_C"/>
</dbReference>
<evidence type="ECO:0000313" key="4">
    <source>
        <dbReference type="Proteomes" id="UP000260644"/>
    </source>
</evidence>
<dbReference type="OrthoDB" id="737880at2"/>
<evidence type="ECO:0000259" key="1">
    <source>
        <dbReference type="Pfam" id="PF04773"/>
    </source>
</evidence>
<name>A0A3E1YGY8_9BACT</name>
<dbReference type="PANTHER" id="PTHR30273:SF2">
    <property type="entry name" value="PROTEIN FECR"/>
    <property type="match status" value="1"/>
</dbReference>
<protein>
    <submittedName>
        <fullName evidence="3">FecR family protein</fullName>
    </submittedName>
</protein>
<dbReference type="Pfam" id="PF16344">
    <property type="entry name" value="FecR_C"/>
    <property type="match status" value="1"/>
</dbReference>
<evidence type="ECO:0000259" key="2">
    <source>
        <dbReference type="Pfam" id="PF16344"/>
    </source>
</evidence>
<comment type="caution">
    <text evidence="3">The sequence shown here is derived from an EMBL/GenBank/DDBJ whole genome shotgun (WGS) entry which is preliminary data.</text>
</comment>
<gene>
    <name evidence="3" type="ORF">DVR12_02255</name>
</gene>
<feature type="domain" description="Protein FecR C-terminal" evidence="2">
    <location>
        <begin position="324"/>
        <end position="392"/>
    </location>
</feature>
<dbReference type="EMBL" id="QPMM01000001">
    <property type="protein sequence ID" value="RFS26632.1"/>
    <property type="molecule type" value="Genomic_DNA"/>
</dbReference>
<accession>A0A3E1YGY8</accession>
<dbReference type="PANTHER" id="PTHR30273">
    <property type="entry name" value="PERIPLASMIC SIGNAL SENSOR AND SIGMA FACTOR ACTIVATOR FECR-RELATED"/>
    <property type="match status" value="1"/>
</dbReference>
<dbReference type="InterPro" id="IPR006860">
    <property type="entry name" value="FecR"/>
</dbReference>
<dbReference type="InterPro" id="IPR012373">
    <property type="entry name" value="Ferrdict_sens_TM"/>
</dbReference>
<sequence>MNVSDYSQFEKADFLEDAFFREWVFRPTPESEQFWQEWTTAAYPSLAAFHAAKLELQTMRSIVPVSFSKELQAKIWQRISSDIAQPKPGIIRLHWRKLAVAASTLLLISTAAYWLFQHPKASTTSELADLKPHNHSTLTLANGTVITLNKAQDTLNSGNAGVRIIGDTNLITYTMPSSNTTPVFNTLSVPRGDQFAVLLADGTKIWLNAASRLRYPDHFSGSKSREVYLENGEAYFQIAKNANQPFIVHSKGQEILVTGTAFNLNTYENILKTTLTEGAVNVNANNNTVKLHPGEQAQFDISAGRLTVDIVNVTPYIAWIDGWMYMDESSLQQVMEQVSRWYDLDIVFTDATLKDEKLGGKLQKQPKVTELLAILEKSSPVSFVLKNNTIYISRK</sequence>
<reference evidence="3 4" key="1">
    <citation type="submission" date="2018-07" db="EMBL/GenBank/DDBJ databases">
        <title>Chitinophaga K2CV101002-2 sp. nov., isolated from a monsoon evergreen broad-leaved forest soil.</title>
        <authorList>
            <person name="Lv Y."/>
        </authorList>
    </citation>
    <scope>NUCLEOTIDE SEQUENCE [LARGE SCALE GENOMIC DNA]</scope>
    <source>
        <strain evidence="3 4">GDMCC 1.1288</strain>
    </source>
</reference>
<dbReference type="Gene3D" id="2.60.120.1440">
    <property type="match status" value="1"/>
</dbReference>
<dbReference type="Pfam" id="PF04773">
    <property type="entry name" value="FecR"/>
    <property type="match status" value="1"/>
</dbReference>
<keyword evidence="4" id="KW-1185">Reference proteome</keyword>
<dbReference type="AlphaFoldDB" id="A0A3E1YGY8"/>